<dbReference type="Proteomes" id="UP000460875">
    <property type="component" value="Unassembled WGS sequence"/>
</dbReference>
<accession>A0A8T5Z8M1</accession>
<name>A0A8T5Z8M1_ECOLX</name>
<evidence type="ECO:0000313" key="1">
    <source>
        <dbReference type="EMBL" id="MWR36980.1"/>
    </source>
</evidence>
<comment type="caution">
    <text evidence="1">The sequence shown here is derived from an EMBL/GenBank/DDBJ whole genome shotgun (WGS) entry which is preliminary data.</text>
</comment>
<dbReference type="EMBL" id="WTQT01000016">
    <property type="protein sequence ID" value="MWR36980.1"/>
    <property type="molecule type" value="Genomic_DNA"/>
</dbReference>
<organism evidence="1 2">
    <name type="scientific">Escherichia coli</name>
    <dbReference type="NCBI Taxonomy" id="562"/>
    <lineage>
        <taxon>Bacteria</taxon>
        <taxon>Pseudomonadati</taxon>
        <taxon>Pseudomonadota</taxon>
        <taxon>Gammaproteobacteria</taxon>
        <taxon>Enterobacterales</taxon>
        <taxon>Enterobacteriaceae</taxon>
        <taxon>Escherichia</taxon>
    </lineage>
</organism>
<protein>
    <submittedName>
        <fullName evidence="1">Uncharacterized protein</fullName>
    </submittedName>
</protein>
<gene>
    <name evidence="1" type="ORF">GP975_02455</name>
</gene>
<dbReference type="AlphaFoldDB" id="A0A8T5Z8M1"/>
<reference evidence="1 2" key="1">
    <citation type="submission" date="2019-12" db="EMBL/GenBank/DDBJ databases">
        <title>Enteriobacteria Tanzani isolates_8377-8380.</title>
        <authorList>
            <person name="Subbiah M."/>
            <person name="Call D."/>
        </authorList>
    </citation>
    <scope>NUCLEOTIDE SEQUENCE [LARGE SCALE GENOMIC DNA]</scope>
    <source>
        <strain evidence="1 2">8379wE2</strain>
    </source>
</reference>
<evidence type="ECO:0000313" key="2">
    <source>
        <dbReference type="Proteomes" id="UP000460875"/>
    </source>
</evidence>
<sequence>MLDKIRFKGFDLEGSSLFIDDSDNSEGGKYSLKFSEHHVVPQKDEDGNWLFIEVKPSITGFPRDKKDFDDGEDVLFKAEATLTLTFECDLDEEVTEDFYNENAWFFENYVYVCTKTVFENMFKNTVLDTITLPWSPTSSRK</sequence>
<dbReference type="RefSeq" id="WP_016063364.1">
    <property type="nucleotide sequence ID" value="NZ_BDRW01000001.1"/>
</dbReference>
<proteinExistence type="predicted"/>